<evidence type="ECO:0000313" key="3">
    <source>
        <dbReference type="EMBL" id="TKZ15777.1"/>
    </source>
</evidence>
<reference evidence="3 4" key="1">
    <citation type="submission" date="2019-04" db="EMBL/GenBank/DDBJ databases">
        <title>Genome sequence of Pelagicola litoralis CL-ES2.</title>
        <authorList>
            <person name="Cao J."/>
        </authorList>
    </citation>
    <scope>NUCLEOTIDE SEQUENCE [LARGE SCALE GENOMIC DNA]</scope>
    <source>
        <strain evidence="3 4">CL-ES2</strain>
    </source>
</reference>
<dbReference type="PANTHER" id="PTHR44103:SF1">
    <property type="entry name" value="PROPROTEIN CONVERTASE P"/>
    <property type="match status" value="1"/>
</dbReference>
<organism evidence="3 4">
    <name type="scientific">Shimia litoralis</name>
    <dbReference type="NCBI Taxonomy" id="420403"/>
    <lineage>
        <taxon>Bacteria</taxon>
        <taxon>Pseudomonadati</taxon>
        <taxon>Pseudomonadota</taxon>
        <taxon>Alphaproteobacteria</taxon>
        <taxon>Rhodobacterales</taxon>
        <taxon>Roseobacteraceae</taxon>
    </lineage>
</organism>
<dbReference type="Pfam" id="PF13517">
    <property type="entry name" value="FG-GAP_3"/>
    <property type="match status" value="1"/>
</dbReference>
<sequence length="541" mass="60058">MRWGDYLTKTVLFVYIRGRVNLRENYMKKSLIAAWVALTLLATPAQAQQEKYLIRELQKMLNYLGYEAGEADGISGSQTRSALDRAATSTGTNFSGKTLKKINAELRKLVSTARMTSGRPKVTDEFALSQSKQHWFNRYLYPIDLDGDNLDELIIAGFESQGQKHSDISASRIAIFAWRGFQLVEVTSDWLNEVENVFFGVGDIATGDFNGDGTVDIFLSAYTDSDKKVDAYVLYNVGGRFERQRIDRAGWQHGAAVGDLNADGISDVFAAGYHGSYALYLGTLDGLQKYKFSSQRYFGGSGAAFGKFLGTSEVLLLLTDNAGRNRSPRLDSNLYRVILDKKRKTAKLELIAHLPHPEFEGREWDHFFSASSRRSHEIRARAIDLNGDRFEDLMIVSTGVYSKTRTGLHLSAIQLIESTSSGFENVTHKRVIGHNYIAGPPYSPVLRDLDGDGDMDILISEQDSHGFADSTDVFLQDENGMFVSIGSDALLSVMPASAHADIATAMRGPNGKMYFVRTQTKRKLGLPTHSLVYAVMAFDKG</sequence>
<dbReference type="InterPro" id="IPR013517">
    <property type="entry name" value="FG-GAP"/>
</dbReference>
<evidence type="ECO:0000259" key="2">
    <source>
        <dbReference type="Pfam" id="PF01471"/>
    </source>
</evidence>
<proteinExistence type="predicted"/>
<gene>
    <name evidence="3" type="ORF">FAP39_16775</name>
</gene>
<evidence type="ECO:0000313" key="4">
    <source>
        <dbReference type="Proteomes" id="UP000306575"/>
    </source>
</evidence>
<accession>A0A4U7MSV9</accession>
<dbReference type="Proteomes" id="UP000306575">
    <property type="component" value="Unassembled WGS sequence"/>
</dbReference>
<dbReference type="SUPFAM" id="SSF47090">
    <property type="entry name" value="PGBD-like"/>
    <property type="match status" value="1"/>
</dbReference>
<evidence type="ECO:0000256" key="1">
    <source>
        <dbReference type="ARBA" id="ARBA00022729"/>
    </source>
</evidence>
<feature type="domain" description="Peptidoglycan binding-like" evidence="2">
    <location>
        <begin position="54"/>
        <end position="83"/>
    </location>
</feature>
<keyword evidence="1" id="KW-0732">Signal</keyword>
<dbReference type="InterPro" id="IPR036365">
    <property type="entry name" value="PGBD-like_sf"/>
</dbReference>
<dbReference type="SUPFAM" id="SSF69318">
    <property type="entry name" value="Integrin alpha N-terminal domain"/>
    <property type="match status" value="1"/>
</dbReference>
<dbReference type="EMBL" id="SULI01000037">
    <property type="protein sequence ID" value="TKZ15777.1"/>
    <property type="molecule type" value="Genomic_DNA"/>
</dbReference>
<dbReference type="InterPro" id="IPR002477">
    <property type="entry name" value="Peptidoglycan-bd-like"/>
</dbReference>
<dbReference type="InterPro" id="IPR028994">
    <property type="entry name" value="Integrin_alpha_N"/>
</dbReference>
<dbReference type="AlphaFoldDB" id="A0A4U7MSV9"/>
<dbReference type="PANTHER" id="PTHR44103">
    <property type="entry name" value="PROPROTEIN CONVERTASE P"/>
    <property type="match status" value="1"/>
</dbReference>
<dbReference type="Gene3D" id="2.130.10.130">
    <property type="entry name" value="Integrin alpha, N-terminal"/>
    <property type="match status" value="2"/>
</dbReference>
<protein>
    <recommendedName>
        <fullName evidence="2">Peptidoglycan binding-like domain-containing protein</fullName>
    </recommendedName>
</protein>
<comment type="caution">
    <text evidence="3">The sequence shown here is derived from an EMBL/GenBank/DDBJ whole genome shotgun (WGS) entry which is preliminary data.</text>
</comment>
<name>A0A4U7MSV9_9RHOB</name>
<dbReference type="OrthoDB" id="5295703at2"/>
<dbReference type="Pfam" id="PF01471">
    <property type="entry name" value="PG_binding_1"/>
    <property type="match status" value="1"/>
</dbReference>
<keyword evidence="4" id="KW-1185">Reference proteome</keyword>